<dbReference type="RefSeq" id="WP_151066275.1">
    <property type="nucleotide sequence ID" value="NZ_VZOJ01000070.1"/>
</dbReference>
<gene>
    <name evidence="1" type="ORF">F7R21_22305</name>
</gene>
<organism evidence="1 2">
    <name type="scientific">Burkholderia latens</name>
    <dbReference type="NCBI Taxonomy" id="488446"/>
    <lineage>
        <taxon>Bacteria</taxon>
        <taxon>Pseudomonadati</taxon>
        <taxon>Pseudomonadota</taxon>
        <taxon>Betaproteobacteria</taxon>
        <taxon>Burkholderiales</taxon>
        <taxon>Burkholderiaceae</taxon>
        <taxon>Burkholderia</taxon>
        <taxon>Burkholderia cepacia complex</taxon>
    </lineage>
</organism>
<accession>A0A6H9SVX6</accession>
<reference evidence="1 2" key="1">
    <citation type="submission" date="2019-09" db="EMBL/GenBank/DDBJ databases">
        <title>Draft genome sequences of 48 bacterial type strains from the CCUG.</title>
        <authorList>
            <person name="Tunovic T."/>
            <person name="Pineiro-Iglesias B."/>
            <person name="Unosson C."/>
            <person name="Inganas E."/>
            <person name="Ohlen M."/>
            <person name="Cardew S."/>
            <person name="Jensie-Markopoulos S."/>
            <person name="Salva-Serra F."/>
            <person name="Jaen-Luchoro D."/>
            <person name="Karlsson R."/>
            <person name="Svensson-Stadler L."/>
            <person name="Chun J."/>
            <person name="Moore E."/>
        </authorList>
    </citation>
    <scope>NUCLEOTIDE SEQUENCE [LARGE SCALE GENOMIC DNA]</scope>
    <source>
        <strain evidence="1 2">CCUG 54555</strain>
    </source>
</reference>
<protein>
    <submittedName>
        <fullName evidence="1">Uncharacterized protein</fullName>
    </submittedName>
</protein>
<evidence type="ECO:0000313" key="2">
    <source>
        <dbReference type="Proteomes" id="UP000430232"/>
    </source>
</evidence>
<evidence type="ECO:0000313" key="1">
    <source>
        <dbReference type="EMBL" id="KAB0636708.1"/>
    </source>
</evidence>
<feature type="non-terminal residue" evidence="1">
    <location>
        <position position="1"/>
    </location>
</feature>
<keyword evidence="2" id="KW-1185">Reference proteome</keyword>
<comment type="caution">
    <text evidence="1">The sequence shown here is derived from an EMBL/GenBank/DDBJ whole genome shotgun (WGS) entry which is preliminary data.</text>
</comment>
<dbReference type="EMBL" id="VZOJ01000070">
    <property type="protein sequence ID" value="KAB0636708.1"/>
    <property type="molecule type" value="Genomic_DNA"/>
</dbReference>
<proteinExistence type="predicted"/>
<dbReference type="Proteomes" id="UP000430232">
    <property type="component" value="Unassembled WGS sequence"/>
</dbReference>
<dbReference type="AlphaFoldDB" id="A0A6H9SVX6"/>
<name>A0A6H9SVX6_9BURK</name>
<sequence length="61" mass="6969">GDQSRLAHDALRQFKPPPACAETLELRHFNFAQMRHYNFALTPKSSLDSIMSNNDPTKSYC</sequence>